<feature type="region of interest" description="Disordered" evidence="1">
    <location>
        <begin position="238"/>
        <end position="517"/>
    </location>
</feature>
<evidence type="ECO:0000256" key="1">
    <source>
        <dbReference type="SAM" id="MobiDB-lite"/>
    </source>
</evidence>
<dbReference type="KEGG" id="ati:AL072_04275"/>
<feature type="compositionally biased region" description="Basic and acidic residues" evidence="1">
    <location>
        <begin position="380"/>
        <end position="419"/>
    </location>
</feature>
<feature type="compositionally biased region" description="Pro residues" evidence="1">
    <location>
        <begin position="469"/>
        <end position="480"/>
    </location>
</feature>
<gene>
    <name evidence="2" type="ORF">AL072_04275</name>
</gene>
<name>A0AAC8VVK0_9PROT</name>
<protein>
    <submittedName>
        <fullName evidence="2">Uncharacterized protein</fullName>
    </submittedName>
</protein>
<feature type="compositionally biased region" description="Basic and acidic residues" evidence="1">
    <location>
        <begin position="323"/>
        <end position="332"/>
    </location>
</feature>
<evidence type="ECO:0000313" key="2">
    <source>
        <dbReference type="EMBL" id="ALG70259.1"/>
    </source>
</evidence>
<feature type="region of interest" description="Disordered" evidence="1">
    <location>
        <begin position="95"/>
        <end position="114"/>
    </location>
</feature>
<reference evidence="3" key="1">
    <citation type="submission" date="2015-08" db="EMBL/GenBank/DDBJ databases">
        <title>Complete Genome Sequence of Azospirillum thiophilum BV-S.</title>
        <authorList>
            <person name="Fomenkov A."/>
            <person name="Vincze T."/>
            <person name="Grabovich M."/>
            <person name="Dubinina G."/>
            <person name="Orlova M."/>
            <person name="Belousova E."/>
            <person name="Roberts R.J."/>
        </authorList>
    </citation>
    <scope>NUCLEOTIDE SEQUENCE [LARGE SCALE GENOMIC DNA]</scope>
    <source>
        <strain evidence="3">BV-S</strain>
    </source>
</reference>
<feature type="region of interest" description="Disordered" evidence="1">
    <location>
        <begin position="195"/>
        <end position="220"/>
    </location>
</feature>
<feature type="compositionally biased region" description="Acidic residues" evidence="1">
    <location>
        <begin position="258"/>
        <end position="288"/>
    </location>
</feature>
<organism evidence="2 3">
    <name type="scientific">Azospirillum thiophilum</name>
    <dbReference type="NCBI Taxonomy" id="528244"/>
    <lineage>
        <taxon>Bacteria</taxon>
        <taxon>Pseudomonadati</taxon>
        <taxon>Pseudomonadota</taxon>
        <taxon>Alphaproteobacteria</taxon>
        <taxon>Rhodospirillales</taxon>
        <taxon>Azospirillaceae</taxon>
        <taxon>Azospirillum</taxon>
    </lineage>
</organism>
<dbReference type="EMBL" id="CP012401">
    <property type="protein sequence ID" value="ALG70259.1"/>
    <property type="molecule type" value="Genomic_DNA"/>
</dbReference>
<sequence length="535" mass="57346">MARMLFLRDIDADVQLRCCACGHGGVLPRAMLERRFGPNYPVLSIAPHYRCSRCDSRDTESRPIVAEPPAAANGEPSFDAPLAALNGLLASLRGETGDAEPEAPRGKPAHPLSDLPLSDLVADGPAGDGADPLWEPVSLADMAARLGDARPSDEDAAGWDDLPAKAPVRHISKAAAAAADDEDEALTAMRRLLDQADWSDEAPDERDVADGPFGGEDAGEEPLAAFSHKVLVRNDFEDEAADEDFAPWRRMVAGGVPDEPEEDDPEDEHGDDEHDGENGEDEPSDDDILSFAIRDPERPVQRPAGPVGKPPAQRPGAGEPLDFDQHRAERRAQRPPPPPEDEGGFDRTLAALRSMIEDAANDSDDEAPPMPRKMRGAGKTADKAAGKTAGREEADRGKADREEAGREDGESLRPGRDAAGDGWPVAKADPEPEELPPEPAPSGRRSAQEREIEEAMRALRGLIEEEMPLEPPPPPPPAPSKPRAGKQRPPALPEPTMTENDVPPHGGKPAAEPTPLSKTIAALRGMLELDGRRKR</sequence>
<feature type="compositionally biased region" description="Basic and acidic residues" evidence="1">
    <location>
        <begin position="446"/>
        <end position="457"/>
    </location>
</feature>
<keyword evidence="3" id="KW-1185">Reference proteome</keyword>
<dbReference type="AlphaFoldDB" id="A0AAC8VVK0"/>
<reference evidence="2 3" key="2">
    <citation type="journal article" date="2016" name="Genome Announc.">
        <title>Complete Genome Sequence of a Strain of Azospirillum thiophilum Isolated from a Sulfide Spring.</title>
        <authorList>
            <person name="Fomenkov A."/>
            <person name="Vincze T."/>
            <person name="Grabovich M."/>
            <person name="Anton B.P."/>
            <person name="Dubinina G."/>
            <person name="Orlova M."/>
            <person name="Belousova E."/>
            <person name="Roberts R.J."/>
        </authorList>
    </citation>
    <scope>NUCLEOTIDE SEQUENCE [LARGE SCALE GENOMIC DNA]</scope>
    <source>
        <strain evidence="2 3">BV-S</strain>
    </source>
</reference>
<evidence type="ECO:0000313" key="3">
    <source>
        <dbReference type="Proteomes" id="UP000069935"/>
    </source>
</evidence>
<dbReference type="Proteomes" id="UP000069935">
    <property type="component" value="Chromosome 1"/>
</dbReference>
<proteinExistence type="predicted"/>
<accession>A0AAC8VVK0</accession>